<organism evidence="3 4">
    <name type="scientific">Rivihabitans pingtungensis</name>
    <dbReference type="NCBI Taxonomy" id="1054498"/>
    <lineage>
        <taxon>Bacteria</taxon>
        <taxon>Pseudomonadati</taxon>
        <taxon>Pseudomonadota</taxon>
        <taxon>Betaproteobacteria</taxon>
        <taxon>Neisseriales</taxon>
        <taxon>Aquaspirillaceae</taxon>
        <taxon>Rivihabitans</taxon>
    </lineage>
</organism>
<evidence type="ECO:0000256" key="2">
    <source>
        <dbReference type="RuleBase" id="RU363015"/>
    </source>
</evidence>
<dbReference type="Gene3D" id="3.40.50.450">
    <property type="match status" value="1"/>
</dbReference>
<dbReference type="EMBL" id="QJKI01000003">
    <property type="protein sequence ID" value="PXX80737.1"/>
    <property type="molecule type" value="Genomic_DNA"/>
</dbReference>
<dbReference type="NCBIfam" id="TIGR00730">
    <property type="entry name" value="Rossman fold protein, TIGR00730 family"/>
    <property type="match status" value="1"/>
</dbReference>
<reference evidence="3 4" key="1">
    <citation type="submission" date="2018-05" db="EMBL/GenBank/DDBJ databases">
        <title>Genomic Encyclopedia of Type Strains, Phase IV (KMG-IV): sequencing the most valuable type-strain genomes for metagenomic binning, comparative biology and taxonomic classification.</title>
        <authorList>
            <person name="Goeker M."/>
        </authorList>
    </citation>
    <scope>NUCLEOTIDE SEQUENCE [LARGE SCALE GENOMIC DNA]</scope>
    <source>
        <strain evidence="3 4">DSM 29661</strain>
    </source>
</reference>
<dbReference type="PANTHER" id="PTHR43393:SF2">
    <property type="entry name" value="CYTOKININ RIBOSIDE 5'-MONOPHOSPHATE PHOSPHORIBOHYDROLASE"/>
    <property type="match status" value="1"/>
</dbReference>
<comment type="similarity">
    <text evidence="2">Belongs to the LOG family.</text>
</comment>
<dbReference type="AlphaFoldDB" id="A0A318LGH0"/>
<dbReference type="InterPro" id="IPR031100">
    <property type="entry name" value="LOG_fam"/>
</dbReference>
<dbReference type="InterPro" id="IPR005269">
    <property type="entry name" value="LOG"/>
</dbReference>
<protein>
    <recommendedName>
        <fullName evidence="2">Cytokinin riboside 5'-monophosphate phosphoribohydrolase</fullName>
        <ecNumber evidence="2">3.2.2.n1</ecNumber>
    </recommendedName>
</protein>
<dbReference type="GO" id="GO:0009691">
    <property type="term" value="P:cytokinin biosynthetic process"/>
    <property type="evidence" value="ECO:0007669"/>
    <property type="project" value="UniProtKB-UniRule"/>
</dbReference>
<comment type="catalytic activity">
    <reaction evidence="1">
        <text>AMP + H2O = D-ribose 5-phosphate + adenine</text>
        <dbReference type="Rhea" id="RHEA:20129"/>
        <dbReference type="ChEBI" id="CHEBI:15377"/>
        <dbReference type="ChEBI" id="CHEBI:16708"/>
        <dbReference type="ChEBI" id="CHEBI:78346"/>
        <dbReference type="ChEBI" id="CHEBI:456215"/>
        <dbReference type="EC" id="3.2.2.4"/>
    </reaction>
</comment>
<dbReference type="OrthoDB" id="9801098at2"/>
<proteinExistence type="inferred from homology"/>
<keyword evidence="4" id="KW-1185">Reference proteome</keyword>
<dbReference type="GO" id="GO:0008714">
    <property type="term" value="F:AMP nucleosidase activity"/>
    <property type="evidence" value="ECO:0007669"/>
    <property type="project" value="UniProtKB-EC"/>
</dbReference>
<dbReference type="Pfam" id="PF03641">
    <property type="entry name" value="Lysine_decarbox"/>
    <property type="match status" value="1"/>
</dbReference>
<evidence type="ECO:0000313" key="3">
    <source>
        <dbReference type="EMBL" id="PXX80737.1"/>
    </source>
</evidence>
<dbReference type="EC" id="3.2.2.n1" evidence="2"/>
<accession>A0A318LGH0</accession>
<keyword evidence="2" id="KW-0203">Cytokinin biosynthesis</keyword>
<comment type="caution">
    <text evidence="3">The sequence shown here is derived from an EMBL/GenBank/DDBJ whole genome shotgun (WGS) entry which is preliminary data.</text>
</comment>
<dbReference type="PANTHER" id="PTHR43393">
    <property type="entry name" value="CYTOKININ RIBOSIDE 5'-MONOPHOSPHATE PHOSPHORIBOHYDROLASE"/>
    <property type="match status" value="1"/>
</dbReference>
<dbReference type="InterPro" id="IPR052341">
    <property type="entry name" value="LOG_family_nucleotidases"/>
</dbReference>
<dbReference type="SUPFAM" id="SSF102405">
    <property type="entry name" value="MCP/YpsA-like"/>
    <property type="match status" value="1"/>
</dbReference>
<name>A0A318LGH0_9NEIS</name>
<dbReference type="GO" id="GO:0005829">
    <property type="term" value="C:cytosol"/>
    <property type="evidence" value="ECO:0007669"/>
    <property type="project" value="TreeGrafter"/>
</dbReference>
<keyword evidence="2" id="KW-0378">Hydrolase</keyword>
<dbReference type="Proteomes" id="UP000247555">
    <property type="component" value="Unassembled WGS sequence"/>
</dbReference>
<evidence type="ECO:0000313" key="4">
    <source>
        <dbReference type="Proteomes" id="UP000247555"/>
    </source>
</evidence>
<evidence type="ECO:0000256" key="1">
    <source>
        <dbReference type="ARBA" id="ARBA00000274"/>
    </source>
</evidence>
<gene>
    <name evidence="3" type="ORF">DFR34_10378</name>
</gene>
<dbReference type="RefSeq" id="WP_110389776.1">
    <property type="nucleotide sequence ID" value="NZ_QJKI01000003.1"/>
</dbReference>
<sequence length="242" mass="27094">MSVSDKVPQASDRVEHMQRFRSREAWHVLKIMAEFVESTEALSEISPAVSIFGSARTPRAHGYYKLTEEIARRLSDAGFSVISGGGPGIMEAASKGAFFGKSPSVGLNIQLPHEQKPNEYQDLSLSFNHFFSRKVMFVKHAVAYVVMPGGFGTLDEMFEALTLVQTGKSRKIPIILVGRAFWQGLLDWFQAQLVAEGMIAADDMQLIQLIDEPGEIVEAIFRHYEMRGFEALPEEREQLLNL</sequence>